<feature type="transmembrane region" description="Helical" evidence="1">
    <location>
        <begin position="7"/>
        <end position="26"/>
    </location>
</feature>
<name>I6LQQ5_9ROSI</name>
<accession>I6LQQ5</accession>
<keyword evidence="2" id="KW-0934">Plastid</keyword>
<evidence type="ECO:0000313" key="2">
    <source>
        <dbReference type="EMBL" id="ADZ74437.1"/>
    </source>
</evidence>
<keyword evidence="1" id="KW-0472">Membrane</keyword>
<protein>
    <submittedName>
        <fullName evidence="2">Truncated hypothetical chloroplast RF1</fullName>
    </submittedName>
</protein>
<reference evidence="2" key="1">
    <citation type="submission" date="2011-02" db="EMBL/GenBank/DDBJ databases">
        <authorList>
            <person name="Shang M.Z."/>
            <person name="Wang K.B."/>
            <person name="Hua J.P."/>
            <person name="Liu F."/>
            <person name="Wang C.Y."/>
            <person name="Zhang X."/>
            <person name="Wang Y.H."/>
            <person name="Li S.H."/>
        </authorList>
    </citation>
    <scope>NUCLEOTIDE SEQUENCE</scope>
</reference>
<organism evidence="2">
    <name type="scientific">Gossypium bickii</name>
    <dbReference type="NCBI Taxonomy" id="47622"/>
    <lineage>
        <taxon>Eukaryota</taxon>
        <taxon>Viridiplantae</taxon>
        <taxon>Streptophyta</taxon>
        <taxon>Embryophyta</taxon>
        <taxon>Tracheophyta</taxon>
        <taxon>Spermatophyta</taxon>
        <taxon>Magnoliopsida</taxon>
        <taxon>eudicotyledons</taxon>
        <taxon>Gunneridae</taxon>
        <taxon>Pentapetalae</taxon>
        <taxon>rosids</taxon>
        <taxon>malvids</taxon>
        <taxon>Malvales</taxon>
        <taxon>Malvaceae</taxon>
        <taxon>Malvoideae</taxon>
        <taxon>Gossypium</taxon>
    </lineage>
</organism>
<geneLocation type="chloroplast" evidence="2"/>
<dbReference type="GeneID" id="18126871"/>
<dbReference type="RefSeq" id="YP_008992597.1">
    <property type="nucleotide sequence ID" value="NC_023214.1"/>
</dbReference>
<sequence>MMILKSFIPGNLISLCMTIINSVVMVG</sequence>
<dbReference type="AlphaFoldDB" id="I6LQQ5"/>
<keyword evidence="1" id="KW-0812">Transmembrane</keyword>
<dbReference type="EMBL" id="JF317352">
    <property type="protein sequence ID" value="ADZ74437.1"/>
    <property type="molecule type" value="Genomic_DNA"/>
</dbReference>
<keyword evidence="1" id="KW-1133">Transmembrane helix</keyword>
<keyword evidence="2" id="KW-0150">Chloroplast</keyword>
<proteinExistence type="predicted"/>
<gene>
    <name evidence="2" type="primary">ycf1</name>
</gene>
<evidence type="ECO:0000256" key="1">
    <source>
        <dbReference type="SAM" id="Phobius"/>
    </source>
</evidence>